<dbReference type="GO" id="GO:0140359">
    <property type="term" value="F:ABC-type transporter activity"/>
    <property type="evidence" value="ECO:0007669"/>
    <property type="project" value="InterPro"/>
</dbReference>
<keyword evidence="3" id="KW-1133">Transmembrane helix</keyword>
<feature type="transmembrane region" description="Helical" evidence="3">
    <location>
        <begin position="231"/>
        <end position="252"/>
    </location>
</feature>
<feature type="coiled-coil region" evidence="1">
    <location>
        <begin position="76"/>
        <end position="103"/>
    </location>
</feature>
<accession>A0A235F8H2</accession>
<reference evidence="4 5" key="1">
    <citation type="submission" date="2017-07" db="EMBL/GenBank/DDBJ databases">
        <title>Fictibacillus sp. nov. GDSW-R2A3 Genome sequencing and assembly.</title>
        <authorList>
            <person name="Mayilraj S."/>
        </authorList>
    </citation>
    <scope>NUCLEOTIDE SEQUENCE [LARGE SCALE GENOMIC DNA]</scope>
    <source>
        <strain evidence="4 5">GDSW-R2A3</strain>
    </source>
</reference>
<feature type="compositionally biased region" description="Basic residues" evidence="2">
    <location>
        <begin position="7"/>
        <end position="21"/>
    </location>
</feature>
<feature type="transmembrane region" description="Helical" evidence="3">
    <location>
        <begin position="46"/>
        <end position="63"/>
    </location>
</feature>
<gene>
    <name evidence="4" type="ORF">CGZ90_12545</name>
</gene>
<evidence type="ECO:0000256" key="1">
    <source>
        <dbReference type="SAM" id="Coils"/>
    </source>
</evidence>
<evidence type="ECO:0000313" key="4">
    <source>
        <dbReference type="EMBL" id="OYD57499.1"/>
    </source>
</evidence>
<keyword evidence="3" id="KW-0812">Transmembrane</keyword>
<feature type="transmembrane region" description="Helical" evidence="3">
    <location>
        <begin position="313"/>
        <end position="337"/>
    </location>
</feature>
<keyword evidence="3" id="KW-0472">Membrane</keyword>
<name>A0A235F8H2_9BACL</name>
<dbReference type="Proteomes" id="UP000215059">
    <property type="component" value="Unassembled WGS sequence"/>
</dbReference>
<keyword evidence="5" id="KW-1185">Reference proteome</keyword>
<protein>
    <recommendedName>
        <fullName evidence="6">ABC transporter permease</fullName>
    </recommendedName>
</protein>
<sequence length="344" mass="39268">MFQASVKNRKHWKRNSSKQQRKGAESMKLLSLIHNEWIKIFNRPRTWIFFIIPLLIMLGVTIYDKVNNDNEQREWKQEVQAEVKQLEKDLEEAKKSGVGAEQAVSYLESDIKKKEYALENNISPYEKTTWTFIKEFAPISSLLGLFVIIVASDIVSNEFSKGTIKMLLIRPFSRWKILLSKFLATLGFAITLWLVTLFFMWVIGGFAYGFGGFSQPHIIVDSDGAATEQTLSNYVLSTIGLEVIELTVLVTLSFMISTIFISNAIAIGIAMLVSFMGSTFVMLFQSKDWIKYSLFANMDLTQFLNKEFLIEGLTLPFSLSVLAVYTALMLAVTFMIFQKRDVKS</sequence>
<dbReference type="GO" id="GO:0005886">
    <property type="term" value="C:plasma membrane"/>
    <property type="evidence" value="ECO:0007669"/>
    <property type="project" value="UniProtKB-SubCell"/>
</dbReference>
<evidence type="ECO:0008006" key="6">
    <source>
        <dbReference type="Google" id="ProtNLM"/>
    </source>
</evidence>
<dbReference type="AlphaFoldDB" id="A0A235F8H2"/>
<evidence type="ECO:0000313" key="5">
    <source>
        <dbReference type="Proteomes" id="UP000215059"/>
    </source>
</evidence>
<feature type="region of interest" description="Disordered" evidence="2">
    <location>
        <begin position="1"/>
        <end position="21"/>
    </location>
</feature>
<dbReference type="OrthoDB" id="8613028at2"/>
<feature type="transmembrane region" description="Helical" evidence="3">
    <location>
        <begin position="264"/>
        <end position="284"/>
    </location>
</feature>
<evidence type="ECO:0000256" key="2">
    <source>
        <dbReference type="SAM" id="MobiDB-lite"/>
    </source>
</evidence>
<proteinExistence type="predicted"/>
<dbReference type="EMBL" id="NOII01000003">
    <property type="protein sequence ID" value="OYD57499.1"/>
    <property type="molecule type" value="Genomic_DNA"/>
</dbReference>
<evidence type="ECO:0000256" key="3">
    <source>
        <dbReference type="SAM" id="Phobius"/>
    </source>
</evidence>
<feature type="transmembrane region" description="Helical" evidence="3">
    <location>
        <begin position="178"/>
        <end position="211"/>
    </location>
</feature>
<dbReference type="PANTHER" id="PTHR37305">
    <property type="entry name" value="INTEGRAL MEMBRANE PROTEIN-RELATED"/>
    <property type="match status" value="1"/>
</dbReference>
<keyword evidence="1" id="KW-0175">Coiled coil</keyword>
<feature type="transmembrane region" description="Helical" evidence="3">
    <location>
        <begin position="136"/>
        <end position="157"/>
    </location>
</feature>
<dbReference type="Pfam" id="PF12679">
    <property type="entry name" value="ABC2_membrane_2"/>
    <property type="match status" value="1"/>
</dbReference>
<dbReference type="PANTHER" id="PTHR37305:SF1">
    <property type="entry name" value="MEMBRANE PROTEIN"/>
    <property type="match status" value="1"/>
</dbReference>
<comment type="caution">
    <text evidence="4">The sequence shown here is derived from an EMBL/GenBank/DDBJ whole genome shotgun (WGS) entry which is preliminary data.</text>
</comment>
<organism evidence="4 5">
    <name type="scientific">Fictibacillus aquaticus</name>
    <dbReference type="NCBI Taxonomy" id="2021314"/>
    <lineage>
        <taxon>Bacteria</taxon>
        <taxon>Bacillati</taxon>
        <taxon>Bacillota</taxon>
        <taxon>Bacilli</taxon>
        <taxon>Bacillales</taxon>
        <taxon>Fictibacillaceae</taxon>
        <taxon>Fictibacillus</taxon>
    </lineage>
</organism>